<dbReference type="Proteomes" id="UP000256964">
    <property type="component" value="Unassembled WGS sequence"/>
</dbReference>
<dbReference type="EMBL" id="KZ857379">
    <property type="protein sequence ID" value="RDX56922.1"/>
    <property type="molecule type" value="Genomic_DNA"/>
</dbReference>
<evidence type="ECO:0000313" key="2">
    <source>
        <dbReference type="EMBL" id="RDX56922.1"/>
    </source>
</evidence>
<accession>A0A371DWJ2</accession>
<feature type="region of interest" description="Disordered" evidence="1">
    <location>
        <begin position="1"/>
        <end position="25"/>
    </location>
</feature>
<evidence type="ECO:0000313" key="3">
    <source>
        <dbReference type="Proteomes" id="UP000256964"/>
    </source>
</evidence>
<protein>
    <submittedName>
        <fullName evidence="2">Uncharacterized protein</fullName>
    </submittedName>
</protein>
<reference evidence="2 3" key="1">
    <citation type="journal article" date="2018" name="Biotechnol. Biofuels">
        <title>Integrative visual omics of the white-rot fungus Polyporus brumalis exposes the biotechnological potential of its oxidative enzymes for delignifying raw plant biomass.</title>
        <authorList>
            <person name="Miyauchi S."/>
            <person name="Rancon A."/>
            <person name="Drula E."/>
            <person name="Hage H."/>
            <person name="Chaduli D."/>
            <person name="Favel A."/>
            <person name="Grisel S."/>
            <person name="Henrissat B."/>
            <person name="Herpoel-Gimbert I."/>
            <person name="Ruiz-Duenas F.J."/>
            <person name="Chevret D."/>
            <person name="Hainaut M."/>
            <person name="Lin J."/>
            <person name="Wang M."/>
            <person name="Pangilinan J."/>
            <person name="Lipzen A."/>
            <person name="Lesage-Meessen L."/>
            <person name="Navarro D."/>
            <person name="Riley R."/>
            <person name="Grigoriev I.V."/>
            <person name="Zhou S."/>
            <person name="Raouche S."/>
            <person name="Rosso M.N."/>
        </authorList>
    </citation>
    <scope>NUCLEOTIDE SEQUENCE [LARGE SCALE GENOMIC DNA]</scope>
    <source>
        <strain evidence="2 3">BRFM 1820</strain>
    </source>
</reference>
<dbReference type="AlphaFoldDB" id="A0A371DWJ2"/>
<proteinExistence type="predicted"/>
<gene>
    <name evidence="2" type="ORF">OH76DRAFT_104</name>
</gene>
<sequence length="83" mass="9002">MTNPIGDALGHLPRHCGGRRTRRSGPCVHADIKPCLREDGSSARRASLSPLFHFPRPTTTMLTSLLSAHLAAALDTRTTLQTE</sequence>
<feature type="compositionally biased region" description="Basic residues" evidence="1">
    <location>
        <begin position="12"/>
        <end position="23"/>
    </location>
</feature>
<evidence type="ECO:0000256" key="1">
    <source>
        <dbReference type="SAM" id="MobiDB-lite"/>
    </source>
</evidence>
<keyword evidence="3" id="KW-1185">Reference proteome</keyword>
<organism evidence="2 3">
    <name type="scientific">Lentinus brumalis</name>
    <dbReference type="NCBI Taxonomy" id="2498619"/>
    <lineage>
        <taxon>Eukaryota</taxon>
        <taxon>Fungi</taxon>
        <taxon>Dikarya</taxon>
        <taxon>Basidiomycota</taxon>
        <taxon>Agaricomycotina</taxon>
        <taxon>Agaricomycetes</taxon>
        <taxon>Polyporales</taxon>
        <taxon>Polyporaceae</taxon>
        <taxon>Lentinus</taxon>
    </lineage>
</organism>
<name>A0A371DWJ2_9APHY</name>